<dbReference type="Proteomes" id="UP001279734">
    <property type="component" value="Unassembled WGS sequence"/>
</dbReference>
<organism evidence="1 2">
    <name type="scientific">Nepenthes gracilis</name>
    <name type="common">Slender pitcher plant</name>
    <dbReference type="NCBI Taxonomy" id="150966"/>
    <lineage>
        <taxon>Eukaryota</taxon>
        <taxon>Viridiplantae</taxon>
        <taxon>Streptophyta</taxon>
        <taxon>Embryophyta</taxon>
        <taxon>Tracheophyta</taxon>
        <taxon>Spermatophyta</taxon>
        <taxon>Magnoliopsida</taxon>
        <taxon>eudicotyledons</taxon>
        <taxon>Gunneridae</taxon>
        <taxon>Pentapetalae</taxon>
        <taxon>Caryophyllales</taxon>
        <taxon>Nepenthaceae</taxon>
        <taxon>Nepenthes</taxon>
    </lineage>
</organism>
<gene>
    <name evidence="1" type="ORF">Nepgr_010708</name>
</gene>
<keyword evidence="2" id="KW-1185">Reference proteome</keyword>
<dbReference type="EMBL" id="BSYO01000008">
    <property type="protein sequence ID" value="GMH08868.1"/>
    <property type="molecule type" value="Genomic_DNA"/>
</dbReference>
<comment type="caution">
    <text evidence="1">The sequence shown here is derived from an EMBL/GenBank/DDBJ whole genome shotgun (WGS) entry which is preliminary data.</text>
</comment>
<protein>
    <submittedName>
        <fullName evidence="1">Uncharacterized protein</fullName>
    </submittedName>
</protein>
<name>A0AAD3SCW4_NEPGR</name>
<accession>A0AAD3SCW4</accession>
<proteinExistence type="predicted"/>
<reference evidence="1" key="1">
    <citation type="submission" date="2023-05" db="EMBL/GenBank/DDBJ databases">
        <title>Nepenthes gracilis genome sequencing.</title>
        <authorList>
            <person name="Fukushima K."/>
        </authorList>
    </citation>
    <scope>NUCLEOTIDE SEQUENCE</scope>
    <source>
        <strain evidence="1">SING2019-196</strain>
    </source>
</reference>
<dbReference type="AlphaFoldDB" id="A0AAD3SCW4"/>
<sequence>MNVRRRRRLKAHGGAAWWRRLISEKRRCVGWESAMKNIYTAGGGVNEFLKFGSGASSGSNWLLWLILSATTAGTVPAKVATEGNGPLQKTV</sequence>
<evidence type="ECO:0000313" key="1">
    <source>
        <dbReference type="EMBL" id="GMH08868.1"/>
    </source>
</evidence>
<evidence type="ECO:0000313" key="2">
    <source>
        <dbReference type="Proteomes" id="UP001279734"/>
    </source>
</evidence>